<dbReference type="EMBL" id="MU393583">
    <property type="protein sequence ID" value="KAI4860518.1"/>
    <property type="molecule type" value="Genomic_DNA"/>
</dbReference>
<dbReference type="Proteomes" id="UP001497700">
    <property type="component" value="Unassembled WGS sequence"/>
</dbReference>
<protein>
    <submittedName>
        <fullName evidence="1">Uncharacterized protein</fullName>
    </submittedName>
</protein>
<reference evidence="1 2" key="1">
    <citation type="journal article" date="2022" name="New Phytol.">
        <title>Ecological generalism drives hyperdiversity of secondary metabolite gene clusters in xylarialean endophytes.</title>
        <authorList>
            <person name="Franco M.E.E."/>
            <person name="Wisecaver J.H."/>
            <person name="Arnold A.E."/>
            <person name="Ju Y.M."/>
            <person name="Slot J.C."/>
            <person name="Ahrendt S."/>
            <person name="Moore L.P."/>
            <person name="Eastman K.E."/>
            <person name="Scott K."/>
            <person name="Konkel Z."/>
            <person name="Mondo S.J."/>
            <person name="Kuo A."/>
            <person name="Hayes R.D."/>
            <person name="Haridas S."/>
            <person name="Andreopoulos B."/>
            <person name="Riley R."/>
            <person name="LaButti K."/>
            <person name="Pangilinan J."/>
            <person name="Lipzen A."/>
            <person name="Amirebrahimi M."/>
            <person name="Yan J."/>
            <person name="Adam C."/>
            <person name="Keymanesh K."/>
            <person name="Ng V."/>
            <person name="Louie K."/>
            <person name="Northen T."/>
            <person name="Drula E."/>
            <person name="Henrissat B."/>
            <person name="Hsieh H.M."/>
            <person name="Youens-Clark K."/>
            <person name="Lutzoni F."/>
            <person name="Miadlikowska J."/>
            <person name="Eastwood D.C."/>
            <person name="Hamelin R.C."/>
            <person name="Grigoriev I.V."/>
            <person name="U'Ren J.M."/>
        </authorList>
    </citation>
    <scope>NUCLEOTIDE SEQUENCE [LARGE SCALE GENOMIC DNA]</scope>
    <source>
        <strain evidence="1 2">CBS 119005</strain>
    </source>
</reference>
<evidence type="ECO:0000313" key="2">
    <source>
        <dbReference type="Proteomes" id="UP001497700"/>
    </source>
</evidence>
<comment type="caution">
    <text evidence="1">The sequence shown here is derived from an EMBL/GenBank/DDBJ whole genome shotgun (WGS) entry which is preliminary data.</text>
</comment>
<gene>
    <name evidence="1" type="ORF">F4820DRAFT_436593</name>
</gene>
<proteinExistence type="predicted"/>
<accession>A0ACB9YNH7</accession>
<sequence>MEALEIIGLVGNIITFIDFGSEVMGIIKETHGSISGATKENEELENHTQMMQNLTIDLTYQSPQVPSTAAVTGLLDLTTQCRSLSEEILNLLQKLKSTKPGSKRETLKAAWRNIWYRGMRIDLTKRLDQCKEQLNIQLVHMSRSDNDRHFRDLFNQGLATNQQLRTLISSTQLLRSGVKTVELSPRALEQIRSLVMLSDQATENEIRREILNSIAVEKMTARFEDVEMAHGETFSWLLDREEVRRPEIQDETNARENLVKWLLHGDGIFHISGKPGSGKSTLMKFLCENPATTRHLKIWAGNKTLVMTNFFFWALGTPTQRSMNGLMRSLLHATLLKAPELVHELFPDQWNSAMQRGPFRISDRDIATAFDSLTQTQGYLERYKFIFFIDGLDEYEGNPDTMVKQLFLWAKSNPLDFKICVSSRELLVFQERFAQCEKLRIHQITHRDIEAYVSAILADNEDFQSSQNKEKILQIADTIVDKADGVFLWVKVVARGLLEGLLADDRLEDLEQKIEELPRELDELYQDLFNKMLNHRFRLDRTRAMRTLLLMSMPLPGERRHPMFLIYYSFLDEPDNPDFTFAESLKKVSKDGVKQRLRKSRKQLCLRCFGLLEVVASKNRSSTTGFLFNDELKFIHRTVVEFLSKPKIQIHIQEECTGFDVCSFVLQSFLASVLISQQHPDENLNFDNDLRRLLFDNIIMGKGKINSRLLSRFVDYSKDSGLVAKVRILPYVGRETIRVERPLAEAMVLIAARLGIYEVSLGTNGSIVPIDTLCWLPKHNPIEMLAAMIGRTSALFVDWDDTILTRRLAQGLISAIAYMLKNRVSPNACLQGDDLSIWMHLISIFPQDSGSGILEPVMRLFLLYGADADMFLCLTPIKQSQTRYGVALELERRKMRNTLRINAMLDPGEPIIRMSKRCNWKLPLRDWVALAYPPNRVKTLQLLIDRNLGRDGPPTDEEIASLASDECLDLDFDKGIGFETGVPLIP</sequence>
<name>A0ACB9YNH7_9PEZI</name>
<organism evidence="1 2">
    <name type="scientific">Hypoxylon rubiginosum</name>
    <dbReference type="NCBI Taxonomy" id="110542"/>
    <lineage>
        <taxon>Eukaryota</taxon>
        <taxon>Fungi</taxon>
        <taxon>Dikarya</taxon>
        <taxon>Ascomycota</taxon>
        <taxon>Pezizomycotina</taxon>
        <taxon>Sordariomycetes</taxon>
        <taxon>Xylariomycetidae</taxon>
        <taxon>Xylariales</taxon>
        <taxon>Hypoxylaceae</taxon>
        <taxon>Hypoxylon</taxon>
    </lineage>
</organism>
<keyword evidence="2" id="KW-1185">Reference proteome</keyword>
<evidence type="ECO:0000313" key="1">
    <source>
        <dbReference type="EMBL" id="KAI4860518.1"/>
    </source>
</evidence>